<dbReference type="Gene3D" id="3.20.20.190">
    <property type="entry name" value="Phosphatidylinositol (PI) phosphodiesterase"/>
    <property type="match status" value="1"/>
</dbReference>
<sequence>MADKTGPTALLIPLVVGHRGNSGSAPENTAAAFIEARAAGADMVETDVRLTADGELFLFHDNTGLRTTNVAEVYPLRAKDPITSFTAGELRRLDAGGHVAGQYAGEGIMFLADLPAAVGYDLGINLEVKEPASSPGVEQAIARMLAEHDDWLRLRETERVTVSSFDPAAVRKAADLGLPAWQLVGTDPDALLLDGLDPRTEGVVADHRSLTDDGAAAVWAAGLGLWVYTVNSPAATAAVLALGVDAVITDFPANLRATLGGTRGRSVEPAAG</sequence>
<dbReference type="Proteomes" id="UP001059859">
    <property type="component" value="Chromosome"/>
</dbReference>
<dbReference type="PANTHER" id="PTHR46211:SF1">
    <property type="entry name" value="GLYCEROPHOSPHODIESTER PHOSPHODIESTERASE, CYTOPLASMIC"/>
    <property type="match status" value="1"/>
</dbReference>
<dbReference type="InterPro" id="IPR030395">
    <property type="entry name" value="GP_PDE_dom"/>
</dbReference>
<proteinExistence type="predicted"/>
<evidence type="ECO:0000313" key="3">
    <source>
        <dbReference type="Proteomes" id="UP001059859"/>
    </source>
</evidence>
<evidence type="ECO:0000313" key="2">
    <source>
        <dbReference type="EMBL" id="UWX97803.1"/>
    </source>
</evidence>
<reference evidence="2" key="1">
    <citation type="submission" date="2022-09" db="EMBL/GenBank/DDBJ databases">
        <title>Novel species in genus Arthrobacter.</title>
        <authorList>
            <person name="Liu Y."/>
        </authorList>
    </citation>
    <scope>NUCLEOTIDE SEQUENCE</scope>
    <source>
        <strain evidence="2">Zg-Y815</strain>
    </source>
</reference>
<dbReference type="PROSITE" id="PS51704">
    <property type="entry name" value="GP_PDE"/>
    <property type="match status" value="1"/>
</dbReference>
<dbReference type="EMBL" id="CP104275">
    <property type="protein sequence ID" value="UWX97803.1"/>
    <property type="molecule type" value="Genomic_DNA"/>
</dbReference>
<gene>
    <name evidence="2" type="ORF">N2K95_03715</name>
</gene>
<evidence type="ECO:0000259" key="1">
    <source>
        <dbReference type="PROSITE" id="PS51704"/>
    </source>
</evidence>
<dbReference type="Pfam" id="PF03009">
    <property type="entry name" value="GDPD"/>
    <property type="match status" value="1"/>
</dbReference>
<name>A0ABY5YSA1_9MICC</name>
<dbReference type="InterPro" id="IPR017946">
    <property type="entry name" value="PLC-like_Pdiesterase_TIM-brl"/>
</dbReference>
<dbReference type="RefSeq" id="WP_260652978.1">
    <property type="nucleotide sequence ID" value="NZ_CP104275.1"/>
</dbReference>
<protein>
    <submittedName>
        <fullName evidence="2">Glycerophosphodiester phosphodiesterase family protein</fullName>
    </submittedName>
</protein>
<accession>A0ABY5YSA1</accession>
<keyword evidence="3" id="KW-1185">Reference proteome</keyword>
<feature type="domain" description="GP-PDE" evidence="1">
    <location>
        <begin position="13"/>
        <end position="259"/>
    </location>
</feature>
<dbReference type="PANTHER" id="PTHR46211">
    <property type="entry name" value="GLYCEROPHOSPHORYL DIESTER PHOSPHODIESTERASE"/>
    <property type="match status" value="1"/>
</dbReference>
<organism evidence="2 3">
    <name type="scientific">Arthrobacter zhaoxinii</name>
    <dbReference type="NCBI Taxonomy" id="2964616"/>
    <lineage>
        <taxon>Bacteria</taxon>
        <taxon>Bacillati</taxon>
        <taxon>Actinomycetota</taxon>
        <taxon>Actinomycetes</taxon>
        <taxon>Micrococcales</taxon>
        <taxon>Micrococcaceae</taxon>
        <taxon>Arthrobacter</taxon>
    </lineage>
</organism>
<dbReference type="SUPFAM" id="SSF51695">
    <property type="entry name" value="PLC-like phosphodiesterases"/>
    <property type="match status" value="1"/>
</dbReference>